<evidence type="ECO:0000259" key="15">
    <source>
        <dbReference type="PROSITE" id="PS50052"/>
    </source>
</evidence>
<comment type="similarity">
    <text evidence="3 13">Belongs to the guanylate kinase family.</text>
</comment>
<feature type="domain" description="Guanylate kinase-like" evidence="15">
    <location>
        <begin position="4"/>
        <end position="189"/>
    </location>
</feature>
<dbReference type="Proteomes" id="UP000289440">
    <property type="component" value="Chromosome"/>
</dbReference>
<dbReference type="FunFam" id="3.30.63.10:FF:000005">
    <property type="entry name" value="Guanylate kinase"/>
    <property type="match status" value="1"/>
</dbReference>
<dbReference type="SUPFAM" id="SSF52540">
    <property type="entry name" value="P-loop containing nucleoside triphosphate hydrolases"/>
    <property type="match status" value="1"/>
</dbReference>
<evidence type="ECO:0000256" key="10">
    <source>
        <dbReference type="ARBA" id="ARBA00022840"/>
    </source>
</evidence>
<dbReference type="InterPro" id="IPR008144">
    <property type="entry name" value="Guanylate_kin-like_dom"/>
</dbReference>
<evidence type="ECO:0000256" key="7">
    <source>
        <dbReference type="ARBA" id="ARBA00022679"/>
    </source>
</evidence>
<keyword evidence="14" id="KW-0175">Coiled coil</keyword>
<dbReference type="GO" id="GO:0005524">
    <property type="term" value="F:ATP binding"/>
    <property type="evidence" value="ECO:0007669"/>
    <property type="project" value="UniProtKB-UniRule"/>
</dbReference>
<dbReference type="OrthoDB" id="9808150at2"/>
<keyword evidence="9 13" id="KW-0418">Kinase</keyword>
<evidence type="ECO:0000256" key="6">
    <source>
        <dbReference type="ARBA" id="ARBA00022490"/>
    </source>
</evidence>
<gene>
    <name evidence="13 16" type="primary">gmk</name>
    <name evidence="16" type="ORF">NCTC10166_00503</name>
</gene>
<dbReference type="GO" id="GO:0004385">
    <property type="term" value="F:GMP kinase activity"/>
    <property type="evidence" value="ECO:0007669"/>
    <property type="project" value="UniProtKB-UniRule"/>
</dbReference>
<keyword evidence="8 13" id="KW-0547">Nucleotide-binding</keyword>
<evidence type="ECO:0000256" key="5">
    <source>
        <dbReference type="ARBA" id="ARBA00016296"/>
    </source>
</evidence>
<evidence type="ECO:0000256" key="1">
    <source>
        <dbReference type="ARBA" id="ARBA00003531"/>
    </source>
</evidence>
<dbReference type="EC" id="2.7.4.8" evidence="4 13"/>
<dbReference type="NCBIfam" id="TIGR03263">
    <property type="entry name" value="guanyl_kin"/>
    <property type="match status" value="1"/>
</dbReference>
<evidence type="ECO:0000256" key="9">
    <source>
        <dbReference type="ARBA" id="ARBA00022777"/>
    </source>
</evidence>
<dbReference type="HAMAP" id="MF_00328">
    <property type="entry name" value="Guanylate_kinase"/>
    <property type="match status" value="1"/>
</dbReference>
<dbReference type="RefSeq" id="WP_129719910.1">
    <property type="nucleotide sequence ID" value="NZ_LR214951.1"/>
</dbReference>
<feature type="coiled-coil region" evidence="14">
    <location>
        <begin position="141"/>
        <end position="168"/>
    </location>
</feature>
<reference evidence="16 17" key="1">
    <citation type="submission" date="2019-01" db="EMBL/GenBank/DDBJ databases">
        <authorList>
            <consortium name="Pathogen Informatics"/>
        </authorList>
    </citation>
    <scope>NUCLEOTIDE SEQUENCE [LARGE SCALE GENOMIC DNA]</scope>
    <source>
        <strain evidence="16 17">NCTC10166</strain>
    </source>
</reference>
<evidence type="ECO:0000256" key="11">
    <source>
        <dbReference type="ARBA" id="ARBA00030128"/>
    </source>
</evidence>
<dbReference type="Pfam" id="PF00625">
    <property type="entry name" value="Guanylate_kin"/>
    <property type="match status" value="1"/>
</dbReference>
<keyword evidence="7 13" id="KW-0808">Transferase</keyword>
<evidence type="ECO:0000256" key="4">
    <source>
        <dbReference type="ARBA" id="ARBA00012961"/>
    </source>
</evidence>
<dbReference type="InterPro" id="IPR017665">
    <property type="entry name" value="Guanylate_kinase"/>
</dbReference>
<dbReference type="InterPro" id="IPR008145">
    <property type="entry name" value="GK/Ca_channel_bsu"/>
</dbReference>
<comment type="subcellular location">
    <subcellularLocation>
        <location evidence="2 13">Cytoplasm</location>
    </subcellularLocation>
</comment>
<dbReference type="PROSITE" id="PS00856">
    <property type="entry name" value="GUANYLATE_KINASE_1"/>
    <property type="match status" value="1"/>
</dbReference>
<comment type="catalytic activity">
    <reaction evidence="12 13">
        <text>GMP + ATP = GDP + ADP</text>
        <dbReference type="Rhea" id="RHEA:20780"/>
        <dbReference type="ChEBI" id="CHEBI:30616"/>
        <dbReference type="ChEBI" id="CHEBI:58115"/>
        <dbReference type="ChEBI" id="CHEBI:58189"/>
        <dbReference type="ChEBI" id="CHEBI:456216"/>
        <dbReference type="EC" id="2.7.4.8"/>
    </reaction>
</comment>
<dbReference type="CDD" id="cd00071">
    <property type="entry name" value="GMPK"/>
    <property type="match status" value="1"/>
</dbReference>
<dbReference type="Gene3D" id="3.30.63.10">
    <property type="entry name" value="Guanylate Kinase phosphate binding domain"/>
    <property type="match status" value="1"/>
</dbReference>
<evidence type="ECO:0000256" key="12">
    <source>
        <dbReference type="ARBA" id="ARBA00048594"/>
    </source>
</evidence>
<evidence type="ECO:0000256" key="14">
    <source>
        <dbReference type="SAM" id="Coils"/>
    </source>
</evidence>
<sequence length="194" mass="22547">MNNKKLIILTGPSGVGKGSLEKILFTFPELKLKLSCSATTRKPRIGEKEGFHYYFISKEEFEEKIKNNEFIEWNLHFDNYYGTLYSEITKIQNEGSIPILEIETYGALNIFEHFVKQNKQKDLISIFIMPPSIKELRKRIKERGTEISEQIEKRIKKAKEELKQKNSFSYVVINDNLQVAAKKIKDIILGEING</sequence>
<dbReference type="InterPro" id="IPR020590">
    <property type="entry name" value="Guanylate_kinase_CS"/>
</dbReference>
<dbReference type="GO" id="GO:0005829">
    <property type="term" value="C:cytosol"/>
    <property type="evidence" value="ECO:0007669"/>
    <property type="project" value="TreeGrafter"/>
</dbReference>
<dbReference type="AlphaFoldDB" id="A0A449A5J2"/>
<keyword evidence="6 13" id="KW-0963">Cytoplasm</keyword>
<dbReference type="EMBL" id="LR214951">
    <property type="protein sequence ID" value="VEU59525.1"/>
    <property type="molecule type" value="Genomic_DNA"/>
</dbReference>
<dbReference type="Gene3D" id="3.40.50.300">
    <property type="entry name" value="P-loop containing nucleotide triphosphate hydrolases"/>
    <property type="match status" value="1"/>
</dbReference>
<keyword evidence="10 13" id="KW-0067">ATP-binding</keyword>
<name>A0A449A5J2_9BACT</name>
<proteinExistence type="inferred from homology"/>
<dbReference type="PANTHER" id="PTHR23117:SF13">
    <property type="entry name" value="GUANYLATE KINASE"/>
    <property type="match status" value="1"/>
</dbReference>
<dbReference type="KEGG" id="mnu:NCTC10166_00503"/>
<evidence type="ECO:0000256" key="8">
    <source>
        <dbReference type="ARBA" id="ARBA00022741"/>
    </source>
</evidence>
<evidence type="ECO:0000313" key="16">
    <source>
        <dbReference type="EMBL" id="VEU59525.1"/>
    </source>
</evidence>
<evidence type="ECO:0000256" key="13">
    <source>
        <dbReference type="HAMAP-Rule" id="MF_00328"/>
    </source>
</evidence>
<accession>A0A449A5J2</accession>
<dbReference type="InterPro" id="IPR027417">
    <property type="entry name" value="P-loop_NTPase"/>
</dbReference>
<dbReference type="SMART" id="SM00072">
    <property type="entry name" value="GuKc"/>
    <property type="match status" value="1"/>
</dbReference>
<keyword evidence="17" id="KW-1185">Reference proteome</keyword>
<evidence type="ECO:0000256" key="2">
    <source>
        <dbReference type="ARBA" id="ARBA00004496"/>
    </source>
</evidence>
<evidence type="ECO:0000313" key="17">
    <source>
        <dbReference type="Proteomes" id="UP000289440"/>
    </source>
</evidence>
<dbReference type="PANTHER" id="PTHR23117">
    <property type="entry name" value="GUANYLATE KINASE-RELATED"/>
    <property type="match status" value="1"/>
</dbReference>
<protein>
    <recommendedName>
        <fullName evidence="5 13">Guanylate kinase</fullName>
        <ecNumber evidence="4 13">2.7.4.8</ecNumber>
    </recommendedName>
    <alternativeName>
        <fullName evidence="11 13">GMP kinase</fullName>
    </alternativeName>
</protein>
<organism evidence="16 17">
    <name type="scientific">Mesomycoplasma neurolyticum</name>
    <dbReference type="NCBI Taxonomy" id="2120"/>
    <lineage>
        <taxon>Bacteria</taxon>
        <taxon>Bacillati</taxon>
        <taxon>Mycoplasmatota</taxon>
        <taxon>Mycoplasmoidales</taxon>
        <taxon>Metamycoplasmataceae</taxon>
        <taxon>Mesomycoplasma</taxon>
    </lineage>
</organism>
<comment type="function">
    <text evidence="1 13">Essential for recycling GMP and indirectly, cGMP.</text>
</comment>
<evidence type="ECO:0000256" key="3">
    <source>
        <dbReference type="ARBA" id="ARBA00005790"/>
    </source>
</evidence>
<dbReference type="PROSITE" id="PS50052">
    <property type="entry name" value="GUANYLATE_KINASE_2"/>
    <property type="match status" value="1"/>
</dbReference>
<feature type="binding site" evidence="13">
    <location>
        <begin position="11"/>
        <end position="18"/>
    </location>
    <ligand>
        <name>ATP</name>
        <dbReference type="ChEBI" id="CHEBI:30616"/>
    </ligand>
</feature>